<evidence type="ECO:0000256" key="5">
    <source>
        <dbReference type="ARBA" id="ARBA00012452"/>
    </source>
</evidence>
<evidence type="ECO:0000256" key="15">
    <source>
        <dbReference type="ARBA" id="ARBA00039397"/>
    </source>
</evidence>
<evidence type="ECO:0000313" key="22">
    <source>
        <dbReference type="Proteomes" id="UP000663824"/>
    </source>
</evidence>
<protein>
    <recommendedName>
        <fullName evidence="15">Microsomal glutathione S-transferase 1</fullName>
        <ecNumber evidence="5">2.5.1.18</ecNumber>
    </recommendedName>
</protein>
<evidence type="ECO:0000256" key="9">
    <source>
        <dbReference type="ARBA" id="ARBA00022824"/>
    </source>
</evidence>
<dbReference type="PANTHER" id="PTHR10689">
    <property type="entry name" value="MICROSOMAL GLUTATHIONE S-TRANSFERASE 1"/>
    <property type="match status" value="1"/>
</dbReference>
<dbReference type="EMBL" id="CAJOBJ010002382">
    <property type="protein sequence ID" value="CAF3923420.1"/>
    <property type="molecule type" value="Genomic_DNA"/>
</dbReference>
<keyword evidence="12" id="KW-0496">Mitochondrion</keyword>
<evidence type="ECO:0000313" key="21">
    <source>
        <dbReference type="EMBL" id="CAF3923420.1"/>
    </source>
</evidence>
<dbReference type="SUPFAM" id="SSF161084">
    <property type="entry name" value="MAPEG domain-like"/>
    <property type="match status" value="1"/>
</dbReference>
<comment type="catalytic activity">
    <reaction evidence="16">
        <text>RX + glutathione = an S-substituted glutathione + a halide anion + H(+)</text>
        <dbReference type="Rhea" id="RHEA:16437"/>
        <dbReference type="ChEBI" id="CHEBI:15378"/>
        <dbReference type="ChEBI" id="CHEBI:16042"/>
        <dbReference type="ChEBI" id="CHEBI:17792"/>
        <dbReference type="ChEBI" id="CHEBI:57925"/>
        <dbReference type="ChEBI" id="CHEBI:90779"/>
        <dbReference type="EC" id="2.5.1.18"/>
    </reaction>
    <physiologicalReaction direction="left-to-right" evidence="16">
        <dbReference type="Rhea" id="RHEA:16438"/>
    </physiologicalReaction>
</comment>
<organism evidence="19 22">
    <name type="scientific">Rotaria magnacalcarata</name>
    <dbReference type="NCBI Taxonomy" id="392030"/>
    <lineage>
        <taxon>Eukaryota</taxon>
        <taxon>Metazoa</taxon>
        <taxon>Spiralia</taxon>
        <taxon>Gnathifera</taxon>
        <taxon>Rotifera</taxon>
        <taxon>Eurotatoria</taxon>
        <taxon>Bdelloidea</taxon>
        <taxon>Philodinida</taxon>
        <taxon>Philodinidae</taxon>
        <taxon>Rotaria</taxon>
    </lineage>
</organism>
<dbReference type="InterPro" id="IPR023352">
    <property type="entry name" value="MAPEG-like_dom_sf"/>
</dbReference>
<comment type="caution">
    <text evidence="19">The sequence shown here is derived from an EMBL/GenBank/DDBJ whole genome shotgun (WGS) entry which is preliminary data.</text>
</comment>
<feature type="transmembrane region" description="Helical" evidence="17">
    <location>
        <begin position="138"/>
        <end position="157"/>
    </location>
</feature>
<evidence type="ECO:0000256" key="11">
    <source>
        <dbReference type="ARBA" id="ARBA00022990"/>
    </source>
</evidence>
<reference evidence="19" key="1">
    <citation type="submission" date="2021-02" db="EMBL/GenBank/DDBJ databases">
        <authorList>
            <person name="Nowell W R."/>
        </authorList>
    </citation>
    <scope>NUCLEOTIDE SEQUENCE</scope>
</reference>
<dbReference type="InterPro" id="IPR001129">
    <property type="entry name" value="Membr-assoc_MAPEG"/>
</dbReference>
<evidence type="ECO:0000313" key="19">
    <source>
        <dbReference type="EMBL" id="CAF2015172.1"/>
    </source>
</evidence>
<dbReference type="GO" id="GO:0005789">
    <property type="term" value="C:endoplasmic reticulum membrane"/>
    <property type="evidence" value="ECO:0007669"/>
    <property type="project" value="UniProtKB-SubCell"/>
</dbReference>
<keyword evidence="8" id="KW-1000">Mitochondrion outer membrane</keyword>
<evidence type="ECO:0000256" key="2">
    <source>
        <dbReference type="ARBA" id="ARBA00004294"/>
    </source>
</evidence>
<dbReference type="Proteomes" id="UP000663824">
    <property type="component" value="Unassembled WGS sequence"/>
</dbReference>
<keyword evidence="10 17" id="KW-1133">Transmembrane helix</keyword>
<evidence type="ECO:0000256" key="3">
    <source>
        <dbReference type="ARBA" id="ARBA00004477"/>
    </source>
</evidence>
<dbReference type="Proteomes" id="UP000676336">
    <property type="component" value="Unassembled WGS sequence"/>
</dbReference>
<evidence type="ECO:0000313" key="20">
    <source>
        <dbReference type="EMBL" id="CAF3874254.1"/>
    </source>
</evidence>
<keyword evidence="9" id="KW-0256">Endoplasmic reticulum</keyword>
<comment type="subcellular location">
    <subcellularLocation>
        <location evidence="3">Endoplasmic reticulum membrane</location>
        <topology evidence="3">Multi-pass membrane protein</topology>
    </subcellularLocation>
    <subcellularLocation>
        <location evidence="2">Mitochondrion outer membrane</location>
    </subcellularLocation>
</comment>
<comment type="similarity">
    <text evidence="4">Belongs to the MAPEG family.</text>
</comment>
<name>A0A816MRK9_9BILA</name>
<accession>A0A816MRK9</accession>
<dbReference type="AlphaFoldDB" id="A0A816MRK9"/>
<evidence type="ECO:0000256" key="14">
    <source>
        <dbReference type="ARBA" id="ARBA00038540"/>
    </source>
</evidence>
<evidence type="ECO:0000256" key="6">
    <source>
        <dbReference type="ARBA" id="ARBA00022679"/>
    </source>
</evidence>
<evidence type="ECO:0000256" key="13">
    <source>
        <dbReference type="ARBA" id="ARBA00023136"/>
    </source>
</evidence>
<dbReference type="PANTHER" id="PTHR10689:SF6">
    <property type="entry name" value="MICROSOMAL GLUTATHIONE S-TRANSFERASE 1"/>
    <property type="match status" value="1"/>
</dbReference>
<dbReference type="Pfam" id="PF01124">
    <property type="entry name" value="MAPEG"/>
    <property type="match status" value="1"/>
</dbReference>
<comment type="function">
    <text evidence="1">Conjugation of reduced glutathione to a wide number of exogenous and endogenous hydrophobic electrophiles.</text>
</comment>
<dbReference type="Proteomes" id="UP000663834">
    <property type="component" value="Unassembled WGS sequence"/>
</dbReference>
<evidence type="ECO:0000256" key="1">
    <source>
        <dbReference type="ARBA" id="ARBA00003701"/>
    </source>
</evidence>
<dbReference type="GO" id="GO:0004364">
    <property type="term" value="F:glutathione transferase activity"/>
    <property type="evidence" value="ECO:0007669"/>
    <property type="project" value="UniProtKB-EC"/>
</dbReference>
<dbReference type="EMBL" id="CAJNOW010013777">
    <property type="protein sequence ID" value="CAF1624316.1"/>
    <property type="molecule type" value="Genomic_DNA"/>
</dbReference>
<evidence type="ECO:0000313" key="18">
    <source>
        <dbReference type="EMBL" id="CAF1624316.1"/>
    </source>
</evidence>
<dbReference type="EC" id="2.5.1.18" evidence="5"/>
<dbReference type="OrthoDB" id="193139at2759"/>
<evidence type="ECO:0000256" key="4">
    <source>
        <dbReference type="ARBA" id="ARBA00010459"/>
    </source>
</evidence>
<dbReference type="EMBL" id="CAJOBI010001305">
    <property type="protein sequence ID" value="CAF3874254.1"/>
    <property type="molecule type" value="Genomic_DNA"/>
</dbReference>
<comment type="subunit">
    <text evidence="14">Homotrimer; The trimer binds only one molecule of glutathione.</text>
</comment>
<keyword evidence="11" id="KW-0007">Acetylation</keyword>
<keyword evidence="7 17" id="KW-0812">Transmembrane</keyword>
<gene>
    <name evidence="21" type="ORF">GIL414_LOCUS7693</name>
    <name evidence="18" type="ORF">KQP761_LOCUS25095</name>
    <name evidence="19" type="ORF">MBJ925_LOCUS8924</name>
    <name evidence="20" type="ORF">SMN809_LOCUS5259</name>
</gene>
<dbReference type="Gene3D" id="1.20.120.550">
    <property type="entry name" value="Membrane associated eicosanoid/glutathione metabolism-like domain"/>
    <property type="match status" value="1"/>
</dbReference>
<dbReference type="EMBL" id="CAJNRE010003302">
    <property type="protein sequence ID" value="CAF2015172.1"/>
    <property type="molecule type" value="Genomic_DNA"/>
</dbReference>
<evidence type="ECO:0000256" key="12">
    <source>
        <dbReference type="ARBA" id="ARBA00023128"/>
    </source>
</evidence>
<feature type="transmembrane region" description="Helical" evidence="17">
    <location>
        <begin position="12"/>
        <end position="35"/>
    </location>
</feature>
<feature type="transmembrane region" description="Helical" evidence="17">
    <location>
        <begin position="112"/>
        <end position="132"/>
    </location>
</feature>
<evidence type="ECO:0000256" key="17">
    <source>
        <dbReference type="SAM" id="Phobius"/>
    </source>
</evidence>
<evidence type="ECO:0000256" key="10">
    <source>
        <dbReference type="ARBA" id="ARBA00022989"/>
    </source>
</evidence>
<dbReference type="InterPro" id="IPR040162">
    <property type="entry name" value="MGST1-like"/>
</dbReference>
<evidence type="ECO:0000256" key="16">
    <source>
        <dbReference type="ARBA" id="ARBA00049385"/>
    </source>
</evidence>
<evidence type="ECO:0000256" key="7">
    <source>
        <dbReference type="ARBA" id="ARBA00022692"/>
    </source>
</evidence>
<dbReference type="GO" id="GO:0005741">
    <property type="term" value="C:mitochondrial outer membrane"/>
    <property type="evidence" value="ECO:0007669"/>
    <property type="project" value="UniProtKB-SubCell"/>
</dbReference>
<proteinExistence type="inferred from homology"/>
<keyword evidence="13 17" id="KW-0472">Membrane</keyword>
<sequence length="164" mass="18548">MVNVNTIQPGTVFAWFMFIMVIRRFVMLLVAGVSGRNRPFPTGSRVPEDSILKRKAQMESSTTETVHVEFTKDARVNKTIGNDSENDTYFLILLLATAVFSDEVSRNSTRTIVYGLIYLVARIFYALAYIMALQPWRTLTYALGFACTLACSLDLVITMSRRLN</sequence>
<evidence type="ECO:0000256" key="8">
    <source>
        <dbReference type="ARBA" id="ARBA00022787"/>
    </source>
</evidence>
<dbReference type="Proteomes" id="UP000681720">
    <property type="component" value="Unassembled WGS sequence"/>
</dbReference>
<keyword evidence="6" id="KW-0808">Transferase</keyword>